<evidence type="ECO:0000313" key="2">
    <source>
        <dbReference type="EMBL" id="ASJ71447.1"/>
    </source>
</evidence>
<dbReference type="AlphaFoldDB" id="A0A2Z2NUV5"/>
<proteinExistence type="predicted"/>
<dbReference type="Proteomes" id="UP000250079">
    <property type="component" value="Chromosome"/>
</dbReference>
<evidence type="ECO:0000313" key="3">
    <source>
        <dbReference type="Proteomes" id="UP000250079"/>
    </source>
</evidence>
<protein>
    <submittedName>
        <fullName evidence="2">Uncharacterized protein</fullName>
    </submittedName>
</protein>
<evidence type="ECO:0000256" key="1">
    <source>
        <dbReference type="SAM" id="MobiDB-lite"/>
    </source>
</evidence>
<reference evidence="2 3" key="1">
    <citation type="submission" date="2016-12" db="EMBL/GenBank/DDBJ databases">
        <authorList>
            <person name="Song W.-J."/>
            <person name="Kurnit D.M."/>
        </authorList>
    </citation>
    <scope>NUCLEOTIDE SEQUENCE [LARGE SCALE GENOMIC DNA]</scope>
    <source>
        <strain evidence="2 3">IMCC3135</strain>
    </source>
</reference>
<dbReference type="KEGG" id="gai:IMCC3135_06700"/>
<keyword evidence="3" id="KW-1185">Reference proteome</keyword>
<feature type="region of interest" description="Disordered" evidence="1">
    <location>
        <begin position="115"/>
        <end position="155"/>
    </location>
</feature>
<gene>
    <name evidence="2" type="ORF">IMCC3135_06700</name>
</gene>
<accession>A0A2Z2NUV5</accession>
<name>A0A2Z2NUV5_9GAMM</name>
<organism evidence="2 3">
    <name type="scientific">Granulosicoccus antarcticus IMCC3135</name>
    <dbReference type="NCBI Taxonomy" id="1192854"/>
    <lineage>
        <taxon>Bacteria</taxon>
        <taxon>Pseudomonadati</taxon>
        <taxon>Pseudomonadota</taxon>
        <taxon>Gammaproteobacteria</taxon>
        <taxon>Chromatiales</taxon>
        <taxon>Granulosicoccaceae</taxon>
        <taxon>Granulosicoccus</taxon>
    </lineage>
</organism>
<dbReference type="RefSeq" id="WP_088916886.1">
    <property type="nucleotide sequence ID" value="NZ_CP018632.1"/>
</dbReference>
<sequence length="155" mass="16372">MAETLLSISEVLLYGETVTDMKYKDKDGDPARYFVRVYGFSHEGGYYGMVAPVIMLLEGKGASLAASTPEDVRNSYSSDIRQWQCDKSDHSARLDELTGSIEDILLDIEIGDDGQGGRVSGGRVSGGRVSGGRVSGGRVSGGRVSGGRVSGGKSD</sequence>
<dbReference type="EMBL" id="CP018632">
    <property type="protein sequence ID" value="ASJ71447.1"/>
    <property type="molecule type" value="Genomic_DNA"/>
</dbReference>